<evidence type="ECO:0000256" key="1">
    <source>
        <dbReference type="SAM" id="Phobius"/>
    </source>
</evidence>
<dbReference type="EMBL" id="QKWF01000007">
    <property type="protein sequence ID" value="PZM18971.1"/>
    <property type="molecule type" value="Genomic_DNA"/>
</dbReference>
<dbReference type="RefSeq" id="WP_111034221.1">
    <property type="nucleotide sequence ID" value="NZ_QKWF01000007.1"/>
</dbReference>
<keyword evidence="1" id="KW-0812">Transmembrane</keyword>
<feature type="transmembrane region" description="Helical" evidence="1">
    <location>
        <begin position="377"/>
        <end position="400"/>
    </location>
</feature>
<keyword evidence="1" id="KW-1133">Transmembrane helix</keyword>
<reference evidence="2 3" key="1">
    <citation type="submission" date="2018-06" db="EMBL/GenBank/DDBJ databases">
        <title>Carbapenemase-producing Acinetobacter spp. from environmental sources in an hospital from French Polynesia.</title>
        <authorList>
            <person name="Bonnin R.A."/>
            <person name="Levy M."/>
            <person name="Cuzon G."/>
            <person name="Dortet L."/>
            <person name="Naas T."/>
        </authorList>
    </citation>
    <scope>NUCLEOTIDE SEQUENCE [LARGE SCALE GENOMIC DNA]</scope>
    <source>
        <strain evidence="2 3">R10</strain>
    </source>
</reference>
<proteinExistence type="predicted"/>
<comment type="caution">
    <text evidence="2">The sequence shown here is derived from an EMBL/GenBank/DDBJ whole genome shotgun (WGS) entry which is preliminary data.</text>
</comment>
<accession>A0A3F3MW35</accession>
<sequence>MTMNPAQIYRDIFLSMSDRQESHDYFVCWMELDADKLDALKILKSYSLADGSLNVKVEGKQRGSGLDLSKIQDNCFNSKYIFEVRLNKENLNLGHDFIVCNNWNTVLKYDQHIKKTIKNIFLTDSESYFDIDSTDSKYKNYLAMGELYSFIKFLSEASNADKDCIFYNRSYKFKIKACEEDLNYSIDTKSLEKFKHQDMHREAIINLMCKEVTAFVKDEIEEIRFSYLIRNMNPLITNINHSYQSYVEDYTFDKVRKEYNEKKTEYIKKLNDTFDSVATKMFAIPAGIWFATAQMKVIGEPSNYLFTKNFIVLMTVLCMVLIMILNIWGQRSTVTQMNFEYTKVFEALEEKFEEEKNKIQGVKVDVDKRYNKIISNISISIIVCVALAIYTLILFFQSIIL</sequence>
<evidence type="ECO:0000313" key="2">
    <source>
        <dbReference type="EMBL" id="PZM18971.1"/>
    </source>
</evidence>
<protein>
    <submittedName>
        <fullName evidence="2">Uncharacterized protein</fullName>
    </submittedName>
</protein>
<name>A0A3F3MW35_ACIBA</name>
<feature type="transmembrane region" description="Helical" evidence="1">
    <location>
        <begin position="310"/>
        <end position="328"/>
    </location>
</feature>
<evidence type="ECO:0000313" key="3">
    <source>
        <dbReference type="Proteomes" id="UP000248662"/>
    </source>
</evidence>
<dbReference type="AlphaFoldDB" id="A0A3F3MW35"/>
<gene>
    <name evidence="2" type="ORF">DOL94_01435</name>
</gene>
<organism evidence="2 3">
    <name type="scientific">Acinetobacter baumannii</name>
    <dbReference type="NCBI Taxonomy" id="470"/>
    <lineage>
        <taxon>Bacteria</taxon>
        <taxon>Pseudomonadati</taxon>
        <taxon>Pseudomonadota</taxon>
        <taxon>Gammaproteobacteria</taxon>
        <taxon>Moraxellales</taxon>
        <taxon>Moraxellaceae</taxon>
        <taxon>Acinetobacter</taxon>
        <taxon>Acinetobacter calcoaceticus/baumannii complex</taxon>
    </lineage>
</organism>
<dbReference type="Proteomes" id="UP000248662">
    <property type="component" value="Unassembled WGS sequence"/>
</dbReference>
<keyword evidence="1" id="KW-0472">Membrane</keyword>